<name>A0A9Q0JT42_9MAGN</name>
<dbReference type="AlphaFoldDB" id="A0A9Q0JT42"/>
<feature type="region of interest" description="Disordered" evidence="1">
    <location>
        <begin position="1"/>
        <end position="182"/>
    </location>
</feature>
<dbReference type="EMBL" id="JAMYWD010000012">
    <property type="protein sequence ID" value="KAJ4950537.1"/>
    <property type="molecule type" value="Genomic_DNA"/>
</dbReference>
<feature type="compositionally biased region" description="Polar residues" evidence="1">
    <location>
        <begin position="77"/>
        <end position="86"/>
    </location>
</feature>
<feature type="compositionally biased region" description="Basic and acidic residues" evidence="1">
    <location>
        <begin position="105"/>
        <end position="122"/>
    </location>
</feature>
<keyword evidence="3" id="KW-1185">Reference proteome</keyword>
<gene>
    <name evidence="2" type="ORF">NE237_027369</name>
</gene>
<accession>A0A9Q0JT42</accession>
<protein>
    <submittedName>
        <fullName evidence="2">Uncharacterized protein</fullName>
    </submittedName>
</protein>
<evidence type="ECO:0000313" key="3">
    <source>
        <dbReference type="Proteomes" id="UP001141806"/>
    </source>
</evidence>
<comment type="caution">
    <text evidence="2">The sequence shown here is derived from an EMBL/GenBank/DDBJ whole genome shotgun (WGS) entry which is preliminary data.</text>
</comment>
<sequence>MDVDNLGDSKSSDGKQVAMEPSEIRDEPAGVDEPIDSAGMECSGMKRPAIGTSKGAKKAWVGKMTVARSPPIGRTTEVASGTNHPQGSDDVVEIQPPTSRLPSMDSREEEGATLRSQSETHLDLPLYSESLTRREEILVSGSKRVRASPMRLSSGGPSETRRPRGPPTRHYPSPGGPYWPHW</sequence>
<evidence type="ECO:0000313" key="2">
    <source>
        <dbReference type="EMBL" id="KAJ4950537.1"/>
    </source>
</evidence>
<dbReference type="Proteomes" id="UP001141806">
    <property type="component" value="Unassembled WGS sequence"/>
</dbReference>
<reference evidence="2" key="1">
    <citation type="journal article" date="2023" name="Plant J.">
        <title>The genome of the king protea, Protea cynaroides.</title>
        <authorList>
            <person name="Chang J."/>
            <person name="Duong T.A."/>
            <person name="Schoeman C."/>
            <person name="Ma X."/>
            <person name="Roodt D."/>
            <person name="Barker N."/>
            <person name="Li Z."/>
            <person name="Van de Peer Y."/>
            <person name="Mizrachi E."/>
        </authorList>
    </citation>
    <scope>NUCLEOTIDE SEQUENCE</scope>
    <source>
        <tissue evidence="2">Young leaves</tissue>
    </source>
</reference>
<evidence type="ECO:0000256" key="1">
    <source>
        <dbReference type="SAM" id="MobiDB-lite"/>
    </source>
</evidence>
<proteinExistence type="predicted"/>
<organism evidence="2 3">
    <name type="scientific">Protea cynaroides</name>
    <dbReference type="NCBI Taxonomy" id="273540"/>
    <lineage>
        <taxon>Eukaryota</taxon>
        <taxon>Viridiplantae</taxon>
        <taxon>Streptophyta</taxon>
        <taxon>Embryophyta</taxon>
        <taxon>Tracheophyta</taxon>
        <taxon>Spermatophyta</taxon>
        <taxon>Magnoliopsida</taxon>
        <taxon>Proteales</taxon>
        <taxon>Proteaceae</taxon>
        <taxon>Protea</taxon>
    </lineage>
</organism>